<sequence>MVMVSLQDSQMVTYTAASTRERSEARKQLLINSALLSLIEPVRGDPTECLLECHPDADVFKSSQLKEKFIDAFALICSTSSSGKETASAVCMEQNRPSGTILRIARNRGLCQQDRIGLERVLQILIAAANGEKISKEAETEILKEVVILDKSRILSLVQKLEKRGIRQDFQLATSNISSRDPTQEILRKPAFGPWMKTCPFTATPISSSGTFKLSFLVEWASQARWVYQKELRILLACGSTPDPPYMETLYKIARYWGAVKSMVKLAMKQPELFAGIHIQDIDAPSPEKFALHQEKTTLQKTLKRLLKNDCEMTLDKLAQRWDSDDVEADLRRACRLTLTLHAEMQLLDFYDLNPTLVPQLRLMGTSKKACYLCHEFLPRHPLHFRVLACHQKVYPTWMPPSSRDIPGVDRSKIFWKFSKHIEQETVKALRTGLAAERRRMTKDSTAGPSLTATATVPTEVLGIVPSRAIYTVEGR</sequence>
<reference evidence="1 2" key="1">
    <citation type="journal article" date="2024" name="Commun. Biol.">
        <title>Comparative genomic analysis of thermophilic fungi reveals convergent evolutionary adaptations and gene losses.</title>
        <authorList>
            <person name="Steindorff A.S."/>
            <person name="Aguilar-Pontes M.V."/>
            <person name="Robinson A.J."/>
            <person name="Andreopoulos B."/>
            <person name="LaButti K."/>
            <person name="Kuo A."/>
            <person name="Mondo S."/>
            <person name="Riley R."/>
            <person name="Otillar R."/>
            <person name="Haridas S."/>
            <person name="Lipzen A."/>
            <person name="Grimwood J."/>
            <person name="Schmutz J."/>
            <person name="Clum A."/>
            <person name="Reid I.D."/>
            <person name="Moisan M.C."/>
            <person name="Butler G."/>
            <person name="Nguyen T.T.M."/>
            <person name="Dewar K."/>
            <person name="Conant G."/>
            <person name="Drula E."/>
            <person name="Henrissat B."/>
            <person name="Hansel C."/>
            <person name="Singer S."/>
            <person name="Hutchinson M.I."/>
            <person name="de Vries R.P."/>
            <person name="Natvig D.O."/>
            <person name="Powell A.J."/>
            <person name="Tsang A."/>
            <person name="Grigoriev I.V."/>
        </authorList>
    </citation>
    <scope>NUCLEOTIDE SEQUENCE [LARGE SCALE GENOMIC DNA]</scope>
    <source>
        <strain evidence="1 2">CBS 494.80</strain>
    </source>
</reference>
<dbReference type="Proteomes" id="UP001595075">
    <property type="component" value="Unassembled WGS sequence"/>
</dbReference>
<comment type="caution">
    <text evidence="1">The sequence shown here is derived from an EMBL/GenBank/DDBJ whole genome shotgun (WGS) entry which is preliminary data.</text>
</comment>
<dbReference type="Pfam" id="PF14441">
    <property type="entry name" value="OTT_1508_deam"/>
    <property type="match status" value="1"/>
</dbReference>
<protein>
    <submittedName>
        <fullName evidence="1">Uncharacterized protein</fullName>
    </submittedName>
</protein>
<dbReference type="PANTHER" id="PTHR42037:SF1">
    <property type="match status" value="1"/>
</dbReference>
<organism evidence="1 2">
    <name type="scientific">Oculimacula yallundae</name>
    <dbReference type="NCBI Taxonomy" id="86028"/>
    <lineage>
        <taxon>Eukaryota</taxon>
        <taxon>Fungi</taxon>
        <taxon>Dikarya</taxon>
        <taxon>Ascomycota</taxon>
        <taxon>Pezizomycotina</taxon>
        <taxon>Leotiomycetes</taxon>
        <taxon>Helotiales</taxon>
        <taxon>Ploettnerulaceae</taxon>
        <taxon>Oculimacula</taxon>
    </lineage>
</organism>
<evidence type="ECO:0000313" key="2">
    <source>
        <dbReference type="Proteomes" id="UP001595075"/>
    </source>
</evidence>
<keyword evidence="2" id="KW-1185">Reference proteome</keyword>
<dbReference type="PANTHER" id="PTHR42037">
    <property type="match status" value="1"/>
</dbReference>
<name>A0ABR4CCD4_9HELO</name>
<dbReference type="EMBL" id="JAZHXI010000010">
    <property type="protein sequence ID" value="KAL2066803.1"/>
    <property type="molecule type" value="Genomic_DNA"/>
</dbReference>
<accession>A0ABR4CCD4</accession>
<gene>
    <name evidence="1" type="ORF">VTL71DRAFT_1227</name>
</gene>
<evidence type="ECO:0000313" key="1">
    <source>
        <dbReference type="EMBL" id="KAL2066803.1"/>
    </source>
</evidence>
<proteinExistence type="predicted"/>
<dbReference type="InterPro" id="IPR027796">
    <property type="entry name" value="OTT_1508_deam-like"/>
</dbReference>